<gene>
    <name evidence="2" type="ORF">ILUMI_11276</name>
</gene>
<name>A0A8K0GE37_IGNLU</name>
<keyword evidence="3" id="KW-1185">Reference proteome</keyword>
<protein>
    <submittedName>
        <fullName evidence="2">Uncharacterized protein</fullName>
    </submittedName>
</protein>
<evidence type="ECO:0000313" key="3">
    <source>
        <dbReference type="Proteomes" id="UP000801492"/>
    </source>
</evidence>
<reference evidence="2" key="1">
    <citation type="submission" date="2019-08" db="EMBL/GenBank/DDBJ databases">
        <title>The genome of the North American firefly Photinus pyralis.</title>
        <authorList>
            <consortium name="Photinus pyralis genome working group"/>
            <person name="Fallon T.R."/>
            <person name="Sander Lower S.E."/>
            <person name="Weng J.-K."/>
        </authorList>
    </citation>
    <scope>NUCLEOTIDE SEQUENCE</scope>
    <source>
        <strain evidence="2">TRF0915ILg1</strain>
        <tissue evidence="2">Whole body</tissue>
    </source>
</reference>
<evidence type="ECO:0000313" key="2">
    <source>
        <dbReference type="EMBL" id="KAF2894898.1"/>
    </source>
</evidence>
<dbReference type="EMBL" id="VTPC01006458">
    <property type="protein sequence ID" value="KAF2894898.1"/>
    <property type="molecule type" value="Genomic_DNA"/>
</dbReference>
<sequence>MLVKIVCLCFIFFVAIYAHPTMYKLNENLKLEPDLVPVSSTVIPLPIYQVGYGIDIAKGSKGQKTVIQKPEGPVTLVTVHSKKKVIPAEKLKTTNTSFIKEVNSHEFTDH</sequence>
<keyword evidence="1" id="KW-0732">Signal</keyword>
<dbReference type="AlphaFoldDB" id="A0A8K0GE37"/>
<proteinExistence type="predicted"/>
<comment type="caution">
    <text evidence="2">The sequence shown here is derived from an EMBL/GenBank/DDBJ whole genome shotgun (WGS) entry which is preliminary data.</text>
</comment>
<feature type="chain" id="PRO_5035454251" evidence="1">
    <location>
        <begin position="19"/>
        <end position="110"/>
    </location>
</feature>
<dbReference type="OrthoDB" id="8195466at2759"/>
<dbReference type="Proteomes" id="UP000801492">
    <property type="component" value="Unassembled WGS sequence"/>
</dbReference>
<accession>A0A8K0GE37</accession>
<evidence type="ECO:0000256" key="1">
    <source>
        <dbReference type="SAM" id="SignalP"/>
    </source>
</evidence>
<feature type="signal peptide" evidence="1">
    <location>
        <begin position="1"/>
        <end position="18"/>
    </location>
</feature>
<organism evidence="2 3">
    <name type="scientific">Ignelater luminosus</name>
    <name type="common">Cucubano</name>
    <name type="synonym">Pyrophorus luminosus</name>
    <dbReference type="NCBI Taxonomy" id="2038154"/>
    <lineage>
        <taxon>Eukaryota</taxon>
        <taxon>Metazoa</taxon>
        <taxon>Ecdysozoa</taxon>
        <taxon>Arthropoda</taxon>
        <taxon>Hexapoda</taxon>
        <taxon>Insecta</taxon>
        <taxon>Pterygota</taxon>
        <taxon>Neoptera</taxon>
        <taxon>Endopterygota</taxon>
        <taxon>Coleoptera</taxon>
        <taxon>Polyphaga</taxon>
        <taxon>Elateriformia</taxon>
        <taxon>Elateroidea</taxon>
        <taxon>Elateridae</taxon>
        <taxon>Agrypninae</taxon>
        <taxon>Pyrophorini</taxon>
        <taxon>Ignelater</taxon>
    </lineage>
</organism>